<proteinExistence type="predicted"/>
<reference evidence="1 2" key="1">
    <citation type="submission" date="2024-04" db="EMBL/GenBank/DDBJ databases">
        <title>Okeanomitos corallinicola gen. &amp; sp. nov. (Nostocales, Cyanobacteria), a new toxic marine heterocyst-forming cyanobacterium from a coral reef.</title>
        <authorList>
            <person name="Li H."/>
            <person name="Li R."/>
            <person name="Kang J."/>
            <person name="Hii K.S."/>
            <person name="Mohamed H.F."/>
            <person name="Xu X."/>
            <person name="Luo Z."/>
        </authorList>
    </citation>
    <scope>NUCLEOTIDE SEQUENCE [LARGE SCALE GENOMIC DNA]</scope>
    <source>
        <strain evidence="1 2">TIOX110</strain>
    </source>
</reference>
<evidence type="ECO:0000313" key="2">
    <source>
        <dbReference type="Proteomes" id="UP001483337"/>
    </source>
</evidence>
<keyword evidence="2" id="KW-1185">Reference proteome</keyword>
<name>A0ABZ2V0Q1_9CYAN</name>
<accession>A0ABZ2V0Q1</accession>
<dbReference type="SUPFAM" id="SSF48452">
    <property type="entry name" value="TPR-like"/>
    <property type="match status" value="2"/>
</dbReference>
<evidence type="ECO:0000313" key="1">
    <source>
        <dbReference type="EMBL" id="WZB90135.1"/>
    </source>
</evidence>
<sequence>MIDLKFSYESDFQLLDITIQVTQLIAKIDLVLLKQNNSHISHWKKAHYRAIKNWLLKYKPASNNPSNLEKVTGYIEALYHLCKVEDWDKVEQLLSININLGNNLTNYQLHYQLGIWGLYKQQISIYSNLLGKIDHKWDCRFLEGIGNAYDALGNQDQAIYYRQQWRQVARNIENKKEEGKAFLSLGIDLDSFPSDLVLAAFGIDKSSIKDIIPRLKRTHYRAITNWLTKYELNKDTSNLEKVKGLFETFYHFCEVEAWLEAKQIMLVRIDTPTNEELHEQLQTWGLYQETINFYNKLLGKLDYQWEAISLTGVGKINNDLGYFNTSIKYLRDGLSIAQQIGAISIERNILTNLGKTYHFLGNNSDALEANIESLNIAKKIGDRIGESLVMSDLGIIYNAIGDNKKSLYYLQKSLDITQSTENKIGQVSALEGLGIFYLQQNDYEHTVEYSQEQLNLSREIGYRKSEATSLRNLGQAQTYFLESSKALETIQSALEIFTEIGDSYNQALCYYCLAQKYYEYGYLEMAYPFVQKAFKSSHFMNIPLQKDCLQLLQLINESNE</sequence>
<gene>
    <name evidence="1" type="ORF">WJM97_10795</name>
</gene>
<dbReference type="SMART" id="SM00028">
    <property type="entry name" value="TPR"/>
    <property type="match status" value="7"/>
</dbReference>
<dbReference type="Pfam" id="PF13424">
    <property type="entry name" value="TPR_12"/>
    <property type="match status" value="2"/>
</dbReference>
<dbReference type="PANTHER" id="PTHR10098:SF108">
    <property type="entry name" value="TETRATRICOPEPTIDE REPEAT PROTEIN 28"/>
    <property type="match status" value="1"/>
</dbReference>
<organism evidence="1 2">
    <name type="scientific">Okeanomitos corallinicola TIOX110</name>
    <dbReference type="NCBI Taxonomy" id="3133117"/>
    <lineage>
        <taxon>Bacteria</taxon>
        <taxon>Bacillati</taxon>
        <taxon>Cyanobacteriota</taxon>
        <taxon>Cyanophyceae</taxon>
        <taxon>Nostocales</taxon>
        <taxon>Aphanizomenonaceae</taxon>
        <taxon>Okeanomitos</taxon>
    </lineage>
</organism>
<dbReference type="Gene3D" id="1.25.40.10">
    <property type="entry name" value="Tetratricopeptide repeat domain"/>
    <property type="match status" value="3"/>
</dbReference>
<dbReference type="InterPro" id="IPR019734">
    <property type="entry name" value="TPR_rpt"/>
</dbReference>
<dbReference type="InterPro" id="IPR011990">
    <property type="entry name" value="TPR-like_helical_dom_sf"/>
</dbReference>
<dbReference type="RefSeq" id="WP_353933029.1">
    <property type="nucleotide sequence ID" value="NZ_CP150886.1"/>
</dbReference>
<dbReference type="PANTHER" id="PTHR10098">
    <property type="entry name" value="RAPSYN-RELATED"/>
    <property type="match status" value="1"/>
</dbReference>
<dbReference type="Proteomes" id="UP001483337">
    <property type="component" value="Chromosome"/>
</dbReference>
<protein>
    <submittedName>
        <fullName evidence="1">Tetratricopeptide repeat protein</fullName>
    </submittedName>
</protein>
<dbReference type="EMBL" id="CP150886">
    <property type="protein sequence ID" value="WZB90135.1"/>
    <property type="molecule type" value="Genomic_DNA"/>
</dbReference>